<dbReference type="InterPro" id="IPR036691">
    <property type="entry name" value="Endo/exonu/phosph_ase_sf"/>
</dbReference>
<evidence type="ECO:0000313" key="3">
    <source>
        <dbReference type="EMBL" id="KAL3686390.1"/>
    </source>
</evidence>
<feature type="region of interest" description="Disordered" evidence="2">
    <location>
        <begin position="114"/>
        <end position="142"/>
    </location>
</feature>
<organism evidence="3 4">
    <name type="scientific">Riccia sorocarpa</name>
    <dbReference type="NCBI Taxonomy" id="122646"/>
    <lineage>
        <taxon>Eukaryota</taxon>
        <taxon>Viridiplantae</taxon>
        <taxon>Streptophyta</taxon>
        <taxon>Embryophyta</taxon>
        <taxon>Marchantiophyta</taxon>
        <taxon>Marchantiopsida</taxon>
        <taxon>Marchantiidae</taxon>
        <taxon>Marchantiales</taxon>
        <taxon>Ricciaceae</taxon>
        <taxon>Riccia</taxon>
    </lineage>
</organism>
<name>A0ABD3H7X9_9MARC</name>
<feature type="coiled-coil region" evidence="1">
    <location>
        <begin position="40"/>
        <end position="67"/>
    </location>
</feature>
<accession>A0ABD3H7X9</accession>
<evidence type="ECO:0000256" key="2">
    <source>
        <dbReference type="SAM" id="MobiDB-lite"/>
    </source>
</evidence>
<keyword evidence="4" id="KW-1185">Reference proteome</keyword>
<proteinExistence type="predicted"/>
<dbReference type="PANTHER" id="PTHR37445">
    <property type="entry name" value="PROTEIN CBG24663"/>
    <property type="match status" value="1"/>
</dbReference>
<dbReference type="PANTHER" id="PTHR37445:SF3">
    <property type="entry name" value="ZINC FINGER PHD-TYPE DOMAIN-CONTAINING PROTEIN"/>
    <property type="match status" value="1"/>
</dbReference>
<evidence type="ECO:0000256" key="1">
    <source>
        <dbReference type="SAM" id="Coils"/>
    </source>
</evidence>
<sequence length="349" mass="39837">MTSTEEMPSGDLKLVLEALAKVSAQTEESVSLMENIFRGVNTVKIEVQELRMDLKATQKKLEEHFLEFKNHQKVTSAEGEVVRNMQQDINRMQQYAEKQAGELEKQLDLLVKMESRSDTPQEAVQDQDRERQDQEARSRNLRITGLVESEGEDTMGEVVKFFEEVLKVYAPQIERVARVGKRDVGSRVILVKFMSLEDRAVVLGNRSQLKGHRISLDPDLTMAQAEEKRKELQKVKAAAADRWDLWRDADLVAFVETWEWGEEVSLTVPGFFQVVALRNKKKKRGRGHGGIAIWTREGLGLDVSVETIDVRKQFVGLRIRKGESDPGSIFLFITYFPPSGSLVYRAEDR</sequence>
<dbReference type="Proteomes" id="UP001633002">
    <property type="component" value="Unassembled WGS sequence"/>
</dbReference>
<feature type="compositionally biased region" description="Basic and acidic residues" evidence="2">
    <location>
        <begin position="126"/>
        <end position="138"/>
    </location>
</feature>
<reference evidence="3 4" key="1">
    <citation type="submission" date="2024-09" db="EMBL/GenBank/DDBJ databases">
        <title>Chromosome-scale assembly of Riccia sorocarpa.</title>
        <authorList>
            <person name="Paukszto L."/>
        </authorList>
    </citation>
    <scope>NUCLEOTIDE SEQUENCE [LARGE SCALE GENOMIC DNA]</scope>
    <source>
        <strain evidence="3">LP-2024</strain>
        <tissue evidence="3">Aerial parts of the thallus</tissue>
    </source>
</reference>
<dbReference type="EMBL" id="JBJQOH010000005">
    <property type="protein sequence ID" value="KAL3686390.1"/>
    <property type="molecule type" value="Genomic_DNA"/>
</dbReference>
<protein>
    <recommendedName>
        <fullName evidence="5">RRM domain-containing protein</fullName>
    </recommendedName>
</protein>
<dbReference type="Gene3D" id="3.30.70.1820">
    <property type="entry name" value="L1 transposable element, RRM domain"/>
    <property type="match status" value="1"/>
</dbReference>
<dbReference type="AlphaFoldDB" id="A0ABD3H7X9"/>
<keyword evidence="1" id="KW-0175">Coiled coil</keyword>
<comment type="caution">
    <text evidence="3">The sequence shown here is derived from an EMBL/GenBank/DDBJ whole genome shotgun (WGS) entry which is preliminary data.</text>
</comment>
<evidence type="ECO:0008006" key="5">
    <source>
        <dbReference type="Google" id="ProtNLM"/>
    </source>
</evidence>
<gene>
    <name evidence="3" type="ORF">R1sor_008964</name>
</gene>
<evidence type="ECO:0000313" key="4">
    <source>
        <dbReference type="Proteomes" id="UP001633002"/>
    </source>
</evidence>
<dbReference type="SUPFAM" id="SSF56219">
    <property type="entry name" value="DNase I-like"/>
    <property type="match status" value="1"/>
</dbReference>